<dbReference type="OrthoDB" id="10058001at2759"/>
<dbReference type="GO" id="GO:0016324">
    <property type="term" value="C:apical plasma membrane"/>
    <property type="evidence" value="ECO:0007669"/>
    <property type="project" value="TreeGrafter"/>
</dbReference>
<dbReference type="GO" id="GO:0060341">
    <property type="term" value="P:regulation of cellular localization"/>
    <property type="evidence" value="ECO:0007669"/>
    <property type="project" value="TreeGrafter"/>
</dbReference>
<feature type="compositionally biased region" description="Basic and acidic residues" evidence="1">
    <location>
        <begin position="303"/>
        <end position="319"/>
    </location>
</feature>
<proteinExistence type="predicted"/>
<gene>
    <name evidence="3" type="ORF">EGW08_005154</name>
</gene>
<feature type="region of interest" description="Disordered" evidence="1">
    <location>
        <begin position="169"/>
        <end position="334"/>
    </location>
</feature>
<dbReference type="InterPro" id="IPR051741">
    <property type="entry name" value="PAR6_homolog"/>
</dbReference>
<accession>A0A433U014</accession>
<dbReference type="PANTHER" id="PTHR14102:SF12">
    <property type="entry name" value="CDNA SEQUENCE BC034090"/>
    <property type="match status" value="1"/>
</dbReference>
<keyword evidence="4" id="KW-1185">Reference proteome</keyword>
<protein>
    <recommendedName>
        <fullName evidence="2">PDZ domain-containing protein</fullName>
    </recommendedName>
</protein>
<dbReference type="PROSITE" id="PS50106">
    <property type="entry name" value="PDZ"/>
    <property type="match status" value="1"/>
</dbReference>
<dbReference type="AlphaFoldDB" id="A0A433U014"/>
<name>A0A433U014_ELYCH</name>
<evidence type="ECO:0000313" key="3">
    <source>
        <dbReference type="EMBL" id="RUS87078.1"/>
    </source>
</evidence>
<feature type="region of interest" description="Disordered" evidence="1">
    <location>
        <begin position="125"/>
        <end position="149"/>
    </location>
</feature>
<dbReference type="EMBL" id="RQTK01000120">
    <property type="protein sequence ID" value="RUS87078.1"/>
    <property type="molecule type" value="Genomic_DNA"/>
</dbReference>
<feature type="compositionally biased region" description="Basic and acidic residues" evidence="1">
    <location>
        <begin position="221"/>
        <end position="232"/>
    </location>
</feature>
<feature type="compositionally biased region" description="Basic and acidic residues" evidence="1">
    <location>
        <begin position="524"/>
        <end position="536"/>
    </location>
</feature>
<feature type="domain" description="PDZ" evidence="2">
    <location>
        <begin position="589"/>
        <end position="659"/>
    </location>
</feature>
<dbReference type="InterPro" id="IPR036034">
    <property type="entry name" value="PDZ_sf"/>
</dbReference>
<dbReference type="GO" id="GO:0005634">
    <property type="term" value="C:nucleus"/>
    <property type="evidence" value="ECO:0007669"/>
    <property type="project" value="TreeGrafter"/>
</dbReference>
<feature type="compositionally biased region" description="Basic and acidic residues" evidence="1">
    <location>
        <begin position="472"/>
        <end position="483"/>
    </location>
</feature>
<sequence>MKQEKIRMEMLREICLLFYKFLIRSRTLAIKQVTLRKTYNLLKTLRGACSSYHLFKAVAPYTPKTHGKITLRLSWQQNIESAILPVSNQIEDSEHGTSDKNPAHGSDIGKIHNKPLLKPKVACRTISQPLQTRSPPVPRVRTTVRRHRSELAAPGEGFVVELSDLWTSSTSITPGEAESKESEESKENKDSKESRENEESDPATPGLDDTYCNTAQLKGYQNDDRDRVDKDGTYVSPFKNNGDNELTPQADKTSSPLELKPKTRRISTTSDNNQDLILTKQIPPKPERKSSTSANSGGRSRKASRDEQSIGTSDARHNSNPDNDEESEVEYDKLPVRHKNIGSRKAFQSFVPSVPVKGVGSERVVYTPVNRSPVQRLRSTEKTEYAAPWEENIQALTPTLPPRQYKRSISDTAREDTTALESRHSFTSVDLNQEESIGDSHKVSLRKSVSLDYGLDNGPSHQRFSSISSEDQTEKWQRARCSETQESDGDDESVFHKDFANEVNHSPSSSLEEKTKSKKYQKSVKPEKAAKPEKPPKPAKFLKRQQLESMKRKISLPFLDDSFPEVLNPGLEGRALCRLLKVNEDETRVVEMIRPQTGPLGVFFTKGQEQNDEGLLVNAFQDSRNCKLFAGILGVGDQILEIDGCDIRHLSLDQVGEMMYDKERMIVRVMPASVASSVTHDLQLCDFVTMIFSSVTL</sequence>
<dbReference type="Gene3D" id="2.30.42.10">
    <property type="match status" value="1"/>
</dbReference>
<feature type="region of interest" description="Disordered" evidence="1">
    <location>
        <begin position="393"/>
        <end position="540"/>
    </location>
</feature>
<dbReference type="PANTHER" id="PTHR14102">
    <property type="entry name" value="PAR-6-RELATED"/>
    <property type="match status" value="1"/>
</dbReference>
<dbReference type="GO" id="GO:0007163">
    <property type="term" value="P:establishment or maintenance of cell polarity"/>
    <property type="evidence" value="ECO:0007669"/>
    <property type="project" value="TreeGrafter"/>
</dbReference>
<dbReference type="STRING" id="188477.A0A433U014"/>
<feature type="compositionally biased region" description="Polar residues" evidence="1">
    <location>
        <begin position="266"/>
        <end position="276"/>
    </location>
</feature>
<organism evidence="3 4">
    <name type="scientific">Elysia chlorotica</name>
    <name type="common">Eastern emerald elysia</name>
    <name type="synonym">Sea slug</name>
    <dbReference type="NCBI Taxonomy" id="188477"/>
    <lineage>
        <taxon>Eukaryota</taxon>
        <taxon>Metazoa</taxon>
        <taxon>Spiralia</taxon>
        <taxon>Lophotrochozoa</taxon>
        <taxon>Mollusca</taxon>
        <taxon>Gastropoda</taxon>
        <taxon>Heterobranchia</taxon>
        <taxon>Euthyneura</taxon>
        <taxon>Panpulmonata</taxon>
        <taxon>Sacoglossa</taxon>
        <taxon>Placobranchoidea</taxon>
        <taxon>Plakobranchidae</taxon>
        <taxon>Elysia</taxon>
    </lineage>
</organism>
<reference evidence="3 4" key="1">
    <citation type="submission" date="2019-01" db="EMBL/GenBank/DDBJ databases">
        <title>A draft genome assembly of the solar-powered sea slug Elysia chlorotica.</title>
        <authorList>
            <person name="Cai H."/>
            <person name="Li Q."/>
            <person name="Fang X."/>
            <person name="Li J."/>
            <person name="Curtis N.E."/>
            <person name="Altenburger A."/>
            <person name="Shibata T."/>
            <person name="Feng M."/>
            <person name="Maeda T."/>
            <person name="Schwartz J.A."/>
            <person name="Shigenobu S."/>
            <person name="Lundholm N."/>
            <person name="Nishiyama T."/>
            <person name="Yang H."/>
            <person name="Hasebe M."/>
            <person name="Li S."/>
            <person name="Pierce S.K."/>
            <person name="Wang J."/>
        </authorList>
    </citation>
    <scope>NUCLEOTIDE SEQUENCE [LARGE SCALE GENOMIC DNA]</scope>
    <source>
        <strain evidence="3">EC2010</strain>
        <tissue evidence="3">Whole organism of an adult</tissue>
    </source>
</reference>
<evidence type="ECO:0000259" key="2">
    <source>
        <dbReference type="PROSITE" id="PS50106"/>
    </source>
</evidence>
<dbReference type="InterPro" id="IPR001478">
    <property type="entry name" value="PDZ"/>
</dbReference>
<dbReference type="SUPFAM" id="SSF50156">
    <property type="entry name" value="PDZ domain-like"/>
    <property type="match status" value="1"/>
</dbReference>
<dbReference type="GO" id="GO:0005938">
    <property type="term" value="C:cell cortex"/>
    <property type="evidence" value="ECO:0007669"/>
    <property type="project" value="TreeGrafter"/>
</dbReference>
<feature type="compositionally biased region" description="Polar residues" evidence="1">
    <location>
        <begin position="459"/>
        <end position="470"/>
    </location>
</feature>
<feature type="compositionally biased region" description="Basic and acidic residues" evidence="1">
    <location>
        <begin position="177"/>
        <end position="197"/>
    </location>
</feature>
<feature type="compositionally biased region" description="Basic and acidic residues" evidence="1">
    <location>
        <begin position="92"/>
        <end position="110"/>
    </location>
</feature>
<feature type="compositionally biased region" description="Basic and acidic residues" evidence="1">
    <location>
        <begin position="408"/>
        <end position="424"/>
    </location>
</feature>
<dbReference type="GO" id="GO:0007098">
    <property type="term" value="P:centrosome cycle"/>
    <property type="evidence" value="ECO:0007669"/>
    <property type="project" value="TreeGrafter"/>
</dbReference>
<comment type="caution">
    <text evidence="3">The sequence shown here is derived from an EMBL/GenBank/DDBJ whole genome shotgun (WGS) entry which is preliminary data.</text>
</comment>
<feature type="region of interest" description="Disordered" evidence="1">
    <location>
        <begin position="89"/>
        <end position="112"/>
    </location>
</feature>
<dbReference type="Proteomes" id="UP000271974">
    <property type="component" value="Unassembled WGS sequence"/>
</dbReference>
<evidence type="ECO:0000313" key="4">
    <source>
        <dbReference type="Proteomes" id="UP000271974"/>
    </source>
</evidence>
<feature type="compositionally biased region" description="Polar residues" evidence="1">
    <location>
        <begin position="238"/>
        <end position="256"/>
    </location>
</feature>
<evidence type="ECO:0000256" key="1">
    <source>
        <dbReference type="SAM" id="MobiDB-lite"/>
    </source>
</evidence>